<dbReference type="InterPro" id="IPR019734">
    <property type="entry name" value="TPR_rpt"/>
</dbReference>
<dbReference type="PANTHER" id="PTHR15544:SF0">
    <property type="entry name" value="TETRATRICOPEPTIDE REPEAT PROTEIN 33"/>
    <property type="match status" value="1"/>
</dbReference>
<comment type="caution">
    <text evidence="3">The sequence shown here is derived from an EMBL/GenBank/DDBJ whole genome shotgun (WGS) entry which is preliminary data.</text>
</comment>
<name>A0AAV6MDA7_9ROSI</name>
<dbReference type="AlphaFoldDB" id="A0AAV6MDA7"/>
<dbReference type="InterPro" id="IPR052658">
    <property type="entry name" value="TPR-containing"/>
</dbReference>
<feature type="compositionally biased region" description="Basic and acidic residues" evidence="2">
    <location>
        <begin position="80"/>
        <end position="96"/>
    </location>
</feature>
<evidence type="ECO:0000313" key="4">
    <source>
        <dbReference type="Proteomes" id="UP000685013"/>
    </source>
</evidence>
<gene>
    <name evidence="3" type="primary">ttc33</name>
    <name evidence="3" type="ORF">SDJN03_23384</name>
</gene>
<dbReference type="PROSITE" id="PS50293">
    <property type="entry name" value="TPR_REGION"/>
    <property type="match status" value="1"/>
</dbReference>
<evidence type="ECO:0000313" key="3">
    <source>
        <dbReference type="EMBL" id="KAG6578936.1"/>
    </source>
</evidence>
<accession>A0AAV6MDA7</accession>
<feature type="repeat" description="TPR" evidence="1">
    <location>
        <begin position="177"/>
        <end position="210"/>
    </location>
</feature>
<sequence length="254" mass="28427">MNLDPTRNISPDRALKLTENLPVSFRIRKSSVYFTLFDRGFEETMKLTWKNKGNSKKRSFTAISSRSNLPFEVPGEGEEDGRVNRQDNEIDRREDGASESSSSDLKRLAESFRDQGNTLAENGKLREALGKWETALTLMPENAVLHEQKSQVLLEIGEAWGALKAATRATDLDPSWAEAWITLGRAQLNFGEPDSAIESFDRALAIKPDSGDAQDDRKTATHLIKRRKQLHSAGLSSSENRYFVGDKLNNVDGL</sequence>
<reference evidence="3 4" key="1">
    <citation type="journal article" date="2021" name="Hortic Res">
        <title>The domestication of Cucurbita argyrosperma as revealed by the genome of its wild relative.</title>
        <authorList>
            <person name="Barrera-Redondo J."/>
            <person name="Sanchez-de la Vega G."/>
            <person name="Aguirre-Liguori J.A."/>
            <person name="Castellanos-Morales G."/>
            <person name="Gutierrez-Guerrero Y.T."/>
            <person name="Aguirre-Dugua X."/>
            <person name="Aguirre-Planter E."/>
            <person name="Tenaillon M.I."/>
            <person name="Lira-Saade R."/>
            <person name="Eguiarte L.E."/>
        </authorList>
    </citation>
    <scope>NUCLEOTIDE SEQUENCE [LARGE SCALE GENOMIC DNA]</scope>
    <source>
        <strain evidence="3">JBR-2021</strain>
    </source>
</reference>
<dbReference type="PROSITE" id="PS50005">
    <property type="entry name" value="TPR"/>
    <property type="match status" value="2"/>
</dbReference>
<evidence type="ECO:0000256" key="2">
    <source>
        <dbReference type="SAM" id="MobiDB-lite"/>
    </source>
</evidence>
<feature type="non-terminal residue" evidence="3">
    <location>
        <position position="1"/>
    </location>
</feature>
<dbReference type="Pfam" id="PF13432">
    <property type="entry name" value="TPR_16"/>
    <property type="match status" value="1"/>
</dbReference>
<dbReference type="SMART" id="SM00028">
    <property type="entry name" value="TPR"/>
    <property type="match status" value="3"/>
</dbReference>
<dbReference type="Proteomes" id="UP000685013">
    <property type="component" value="Chromosome 15"/>
</dbReference>
<keyword evidence="1" id="KW-0802">TPR repeat</keyword>
<dbReference type="PANTHER" id="PTHR15544">
    <property type="entry name" value="OSMOSIS RESPONSIVE FACTOR"/>
    <property type="match status" value="1"/>
</dbReference>
<protein>
    <submittedName>
        <fullName evidence="3">Tetratricopeptide repeat protein 33</fullName>
    </submittedName>
</protein>
<proteinExistence type="predicted"/>
<organism evidence="3 4">
    <name type="scientific">Cucurbita argyrosperma subsp. sororia</name>
    <dbReference type="NCBI Taxonomy" id="37648"/>
    <lineage>
        <taxon>Eukaryota</taxon>
        <taxon>Viridiplantae</taxon>
        <taxon>Streptophyta</taxon>
        <taxon>Embryophyta</taxon>
        <taxon>Tracheophyta</taxon>
        <taxon>Spermatophyta</taxon>
        <taxon>Magnoliopsida</taxon>
        <taxon>eudicotyledons</taxon>
        <taxon>Gunneridae</taxon>
        <taxon>Pentapetalae</taxon>
        <taxon>rosids</taxon>
        <taxon>fabids</taxon>
        <taxon>Cucurbitales</taxon>
        <taxon>Cucurbitaceae</taxon>
        <taxon>Cucurbiteae</taxon>
        <taxon>Cucurbita</taxon>
    </lineage>
</organism>
<feature type="repeat" description="TPR" evidence="1">
    <location>
        <begin position="109"/>
        <end position="142"/>
    </location>
</feature>
<dbReference type="EMBL" id="JAGKQH010000015">
    <property type="protein sequence ID" value="KAG6578936.1"/>
    <property type="molecule type" value="Genomic_DNA"/>
</dbReference>
<keyword evidence="4" id="KW-1185">Reference proteome</keyword>
<evidence type="ECO:0000256" key="1">
    <source>
        <dbReference type="PROSITE-ProRule" id="PRU00339"/>
    </source>
</evidence>
<feature type="region of interest" description="Disordered" evidence="2">
    <location>
        <begin position="67"/>
        <end position="105"/>
    </location>
</feature>